<dbReference type="Proteomes" id="UP001432062">
    <property type="component" value="Chromosome"/>
</dbReference>
<proteinExistence type="predicted"/>
<evidence type="ECO:0000313" key="1">
    <source>
        <dbReference type="EMBL" id="WUV49933.1"/>
    </source>
</evidence>
<name>A0ABZ1Z335_9NOCA</name>
<dbReference type="RefSeq" id="WP_329414629.1">
    <property type="nucleotide sequence ID" value="NZ_CP109441.1"/>
</dbReference>
<dbReference type="NCBIfam" id="TIGR03187">
    <property type="entry name" value="DGQHR"/>
    <property type="match status" value="1"/>
</dbReference>
<organism evidence="1 2">
    <name type="scientific">Nocardia vinacea</name>
    <dbReference type="NCBI Taxonomy" id="96468"/>
    <lineage>
        <taxon>Bacteria</taxon>
        <taxon>Bacillati</taxon>
        <taxon>Actinomycetota</taxon>
        <taxon>Actinomycetes</taxon>
        <taxon>Mycobacteriales</taxon>
        <taxon>Nocardiaceae</taxon>
        <taxon>Nocardia</taxon>
    </lineage>
</organism>
<dbReference type="EMBL" id="CP109441">
    <property type="protein sequence ID" value="WUV49933.1"/>
    <property type="molecule type" value="Genomic_DNA"/>
</dbReference>
<gene>
    <name evidence="1" type="ORF">OG563_18105</name>
</gene>
<accession>A0ABZ1Z335</accession>
<dbReference type="CDD" id="cd16412">
    <property type="entry name" value="dndB"/>
    <property type="match status" value="1"/>
</dbReference>
<sequence>MIDNHMGLMEHDGLDKALLAASADAAAAGARVFPCTVFRQGQRTMISTSFPYSFLANQVVAESVDRGGDPANTTNRPLMTDHVKNINHYVRENPADYILPPVTLNARQLPALHVPRGNFKNRLGFMVISDNVRFYVTDGQHRITAIKGHGSGRSAIPGLVDLGAGFEDDCLAVLIVVEDELKRIHQDFADAAQTKQIPASLLAVYNTREPVNGVLADLVEGTRLFRGRVDATSKTLPKASQAVFLLNQVRQFVKELLLADYALAEDSVARQSARLLGTKAARDEFVTDAITLVETMSEQMDPWREICELPTSGGPANQVTDFRQKYVNMTATGLVVIGRVAYEIRKSPDLDWRLEQYKRLAIEIDWRRSATIWQNNIISKDGKVSTQRGPVREAANNVKAQLGLLPALFTSGEAVR</sequence>
<keyword evidence="2" id="KW-1185">Reference proteome</keyword>
<dbReference type="InterPro" id="IPR017601">
    <property type="entry name" value="DGQHR-contain_dom"/>
</dbReference>
<evidence type="ECO:0000313" key="2">
    <source>
        <dbReference type="Proteomes" id="UP001432062"/>
    </source>
</evidence>
<dbReference type="InterPro" id="IPR017642">
    <property type="entry name" value="DNA_S_mod_DndB"/>
</dbReference>
<dbReference type="Pfam" id="PF14072">
    <property type="entry name" value="DndB"/>
    <property type="match status" value="1"/>
</dbReference>
<reference evidence="1" key="1">
    <citation type="submission" date="2022-10" db="EMBL/GenBank/DDBJ databases">
        <title>The complete genomes of actinobacterial strains from the NBC collection.</title>
        <authorList>
            <person name="Joergensen T.S."/>
            <person name="Alvarez Arevalo M."/>
            <person name="Sterndorff E.B."/>
            <person name="Faurdal D."/>
            <person name="Vuksanovic O."/>
            <person name="Mourched A.-S."/>
            <person name="Charusanti P."/>
            <person name="Shaw S."/>
            <person name="Blin K."/>
            <person name="Weber T."/>
        </authorList>
    </citation>
    <scope>NUCLEOTIDE SEQUENCE</scope>
    <source>
        <strain evidence="1">NBC_01482</strain>
    </source>
</reference>
<protein>
    <submittedName>
        <fullName evidence="1">DNA sulfur modification protein DndB</fullName>
    </submittedName>
</protein>